<dbReference type="EMBL" id="CM001466">
    <property type="protein sequence ID" value="EHY87477.1"/>
    <property type="molecule type" value="Genomic_DNA"/>
</dbReference>
<dbReference type="HOGENOM" id="CLU_114403_0_0_11"/>
<feature type="transmembrane region" description="Helical" evidence="1">
    <location>
        <begin position="12"/>
        <end position="33"/>
    </location>
</feature>
<evidence type="ECO:0000256" key="1">
    <source>
        <dbReference type="SAM" id="Phobius"/>
    </source>
</evidence>
<sequence>MRPGVRKLALTVHIATTVGWLGAVVAFLGLAIVGLTSGDAQTVRGAYLVMEPITWFVLVPLALASLLTGLVSALGTPWGVFRHYWVLFKLVLNVLATVLLLVYTQSVGYFADVAADPTADLDVVRNPSPALHAILALALLVVALVLAVYKPRGMTSYGQRRQTEQRRGQHEHVHNS</sequence>
<evidence type="ECO:0000313" key="2">
    <source>
        <dbReference type="EMBL" id="EHY87477.1"/>
    </source>
</evidence>
<dbReference type="OrthoDB" id="8082651at2"/>
<gene>
    <name evidence="2" type="ORF">SacazDRAFT_00517</name>
</gene>
<keyword evidence="3" id="KW-1185">Reference proteome</keyword>
<dbReference type="AlphaFoldDB" id="H8G992"/>
<accession>H8G992</accession>
<proteinExistence type="predicted"/>
<name>H8G992_9PSEU</name>
<reference evidence="2 3" key="1">
    <citation type="journal article" date="2012" name="Stand. Genomic Sci.">
        <title>Genome sequence of the soil bacterium Saccharomonospora azurea type strain (NA-128(T)).</title>
        <authorList>
            <person name="Klenk H.P."/>
            <person name="Held B."/>
            <person name="Lucas S."/>
            <person name="Lapidus A."/>
            <person name="Copeland A."/>
            <person name="Hammon N."/>
            <person name="Pitluck S."/>
            <person name="Goodwin L.A."/>
            <person name="Han C."/>
            <person name="Tapia R."/>
            <person name="Brambilla E.M."/>
            <person name="Potter G."/>
            <person name="Land M."/>
            <person name="Ivanova N."/>
            <person name="Rohde M."/>
            <person name="Goker M."/>
            <person name="Detter J.C."/>
            <person name="Kyrpides N.C."/>
            <person name="Woyke T."/>
        </authorList>
    </citation>
    <scope>NUCLEOTIDE SEQUENCE [LARGE SCALE GENOMIC DNA]</scope>
    <source>
        <strain evidence="2 3">NA-128</strain>
    </source>
</reference>
<feature type="transmembrane region" description="Helical" evidence="1">
    <location>
        <begin position="53"/>
        <end position="74"/>
    </location>
</feature>
<evidence type="ECO:0000313" key="3">
    <source>
        <dbReference type="Proteomes" id="UP000004705"/>
    </source>
</evidence>
<keyword evidence="1" id="KW-0812">Transmembrane</keyword>
<keyword evidence="1" id="KW-1133">Transmembrane helix</keyword>
<feature type="transmembrane region" description="Helical" evidence="1">
    <location>
        <begin position="130"/>
        <end position="149"/>
    </location>
</feature>
<dbReference type="Proteomes" id="UP000004705">
    <property type="component" value="Chromosome"/>
</dbReference>
<keyword evidence="1" id="KW-0472">Membrane</keyword>
<evidence type="ECO:0008006" key="4">
    <source>
        <dbReference type="Google" id="ProtNLM"/>
    </source>
</evidence>
<protein>
    <recommendedName>
        <fullName evidence="4">DUF2269 domain-containing protein</fullName>
    </recommendedName>
</protein>
<organism evidence="2 3">
    <name type="scientific">Saccharomonospora azurea NA-128</name>
    <dbReference type="NCBI Taxonomy" id="882081"/>
    <lineage>
        <taxon>Bacteria</taxon>
        <taxon>Bacillati</taxon>
        <taxon>Actinomycetota</taxon>
        <taxon>Actinomycetes</taxon>
        <taxon>Pseudonocardiales</taxon>
        <taxon>Pseudonocardiaceae</taxon>
        <taxon>Saccharomonospora</taxon>
    </lineage>
</organism>
<feature type="transmembrane region" description="Helical" evidence="1">
    <location>
        <begin position="86"/>
        <end position="110"/>
    </location>
</feature>